<dbReference type="SUPFAM" id="SSF54001">
    <property type="entry name" value="Cysteine proteinases"/>
    <property type="match status" value="1"/>
</dbReference>
<keyword evidence="2" id="KW-0732">Signal</keyword>
<dbReference type="EMBL" id="FLUN01000001">
    <property type="protein sequence ID" value="SBW08133.1"/>
    <property type="molecule type" value="Genomic_DNA"/>
</dbReference>
<dbReference type="AlphaFoldDB" id="A0A212K8V5"/>
<organism evidence="4">
    <name type="scientific">uncultured Eubacteriales bacterium</name>
    <dbReference type="NCBI Taxonomy" id="172733"/>
    <lineage>
        <taxon>Bacteria</taxon>
        <taxon>Bacillati</taxon>
        <taxon>Bacillota</taxon>
        <taxon>Clostridia</taxon>
        <taxon>Eubacteriales</taxon>
        <taxon>environmental samples</taxon>
    </lineage>
</organism>
<dbReference type="InterPro" id="IPR038765">
    <property type="entry name" value="Papain-like_cys_pep_sf"/>
</dbReference>
<dbReference type="Pfam" id="PF01841">
    <property type="entry name" value="Transglut_core"/>
    <property type="match status" value="1"/>
</dbReference>
<accession>A0A212K8V5</accession>
<feature type="region of interest" description="Disordered" evidence="1">
    <location>
        <begin position="34"/>
        <end position="68"/>
    </location>
</feature>
<gene>
    <name evidence="4" type="ORF">KL86CLO1_12402</name>
</gene>
<evidence type="ECO:0000256" key="1">
    <source>
        <dbReference type="SAM" id="MobiDB-lite"/>
    </source>
</evidence>
<feature type="compositionally biased region" description="Polar residues" evidence="1">
    <location>
        <begin position="42"/>
        <end position="60"/>
    </location>
</feature>
<sequence>MKTMNITKRITAFALTAALLSGLCSCSQNNNDSSGVPGASAAVQSSTPAADDVTPQTNAPSGPAASVPAQADMPMESLWYYYNMLDSSQQAAYLELYDAIQAWINNDSDTQPFAYELRNPGSTVDGDDLLMDVKWDNPIIAQYFNTITAEKTSDSIRFTDMDDQHIFGNTQDVRQAIRDAEAAADAILSGLSSSMSDYDKYWYIAKKLCEETAFDYDFPQVAMRQFLDDSGVYGALVNRLAVCQGFAQTYDYLCKRSGLFSLVVSGNVASGDHAWNIIKLDDGYYHVDTLWMQLNENRYFCLTDKQVAVDHTIISMYHPECDGSIYAYQGA</sequence>
<evidence type="ECO:0000256" key="2">
    <source>
        <dbReference type="SAM" id="SignalP"/>
    </source>
</evidence>
<feature type="domain" description="Transglutaminase-like" evidence="3">
    <location>
        <begin position="193"/>
        <end position="288"/>
    </location>
</feature>
<dbReference type="InterPro" id="IPR002931">
    <property type="entry name" value="Transglutaminase-like"/>
</dbReference>
<dbReference type="Gene3D" id="3.10.620.30">
    <property type="match status" value="1"/>
</dbReference>
<feature type="signal peptide" evidence="2">
    <location>
        <begin position="1"/>
        <end position="30"/>
    </location>
</feature>
<proteinExistence type="predicted"/>
<evidence type="ECO:0000259" key="3">
    <source>
        <dbReference type="Pfam" id="PF01841"/>
    </source>
</evidence>
<dbReference type="PROSITE" id="PS51257">
    <property type="entry name" value="PROKAR_LIPOPROTEIN"/>
    <property type="match status" value="1"/>
</dbReference>
<evidence type="ECO:0000313" key="4">
    <source>
        <dbReference type="EMBL" id="SBW08133.1"/>
    </source>
</evidence>
<feature type="chain" id="PRO_5039499036" description="Transglutaminase-like domain-containing protein" evidence="2">
    <location>
        <begin position="31"/>
        <end position="331"/>
    </location>
</feature>
<name>A0A212K8V5_9FIRM</name>
<protein>
    <recommendedName>
        <fullName evidence="3">Transglutaminase-like domain-containing protein</fullName>
    </recommendedName>
</protein>
<reference evidence="4" key="1">
    <citation type="submission" date="2016-04" db="EMBL/GenBank/DDBJ databases">
        <authorList>
            <person name="Evans L.H."/>
            <person name="Alamgir A."/>
            <person name="Owens N."/>
            <person name="Weber N.D."/>
            <person name="Virtaneva K."/>
            <person name="Barbian K."/>
            <person name="Babar A."/>
            <person name="Rosenke K."/>
        </authorList>
    </citation>
    <scope>NUCLEOTIDE SEQUENCE</scope>
    <source>
        <strain evidence="4">86</strain>
    </source>
</reference>